<organism evidence="1 2">
    <name type="scientific">Sorangium cellulosum</name>
    <name type="common">Polyangium cellulosum</name>
    <dbReference type="NCBI Taxonomy" id="56"/>
    <lineage>
        <taxon>Bacteria</taxon>
        <taxon>Pseudomonadati</taxon>
        <taxon>Myxococcota</taxon>
        <taxon>Polyangia</taxon>
        <taxon>Polyangiales</taxon>
        <taxon>Polyangiaceae</taxon>
        <taxon>Sorangium</taxon>
    </lineage>
</organism>
<gene>
    <name evidence="1" type="ORF">SOCE836_105970</name>
</gene>
<dbReference type="Proteomes" id="UP000295497">
    <property type="component" value="Chromosome"/>
</dbReference>
<protein>
    <submittedName>
        <fullName evidence="1">Uncharacterized protein</fullName>
    </submittedName>
</protein>
<evidence type="ECO:0000313" key="1">
    <source>
        <dbReference type="EMBL" id="AUX38353.1"/>
    </source>
</evidence>
<evidence type="ECO:0000313" key="2">
    <source>
        <dbReference type="Proteomes" id="UP000295497"/>
    </source>
</evidence>
<name>A0A4P2R896_SORCE</name>
<dbReference type="AlphaFoldDB" id="A0A4P2R896"/>
<reference evidence="1 2" key="1">
    <citation type="submission" date="2015-09" db="EMBL/GenBank/DDBJ databases">
        <title>Sorangium comparison.</title>
        <authorList>
            <person name="Zaburannyi N."/>
            <person name="Bunk B."/>
            <person name="Overmann J."/>
            <person name="Mueller R."/>
        </authorList>
    </citation>
    <scope>NUCLEOTIDE SEQUENCE [LARGE SCALE GENOMIC DNA]</scope>
    <source>
        <strain evidence="1 2">So ce836</strain>
    </source>
</reference>
<proteinExistence type="predicted"/>
<dbReference type="EMBL" id="CP012672">
    <property type="protein sequence ID" value="AUX38353.1"/>
    <property type="molecule type" value="Genomic_DNA"/>
</dbReference>
<accession>A0A4P2R896</accession>
<sequence length="246" mass="26589">MELMSNSLKIAMEGLRPASRSVRREALGQGVRVGAGRASSFVALRARLLASPSLAGALSFMQVTTRPWEPHELAAWLHEHVIAPGWMKAPRALREPGAATVELCELDERHREIAALTGCARRRVALALLDFVSPNPDRGFLRAALYSARVRWSVVGDRSGWIPAPRESDLLSDIVLSLFAAEILSDAELYRSHMTVCAGCGRVAFAQEPRPRGAGCPRCDGEVRCSRADGEGIDAADAASSGHRAR</sequence>